<gene>
    <name evidence="2" type="ORF">L0M17_00625</name>
</gene>
<dbReference type="InterPro" id="IPR028973">
    <property type="entry name" value="PhnB-like"/>
</dbReference>
<reference evidence="2 3" key="1">
    <citation type="submission" date="2022-03" db="EMBL/GenBank/DDBJ databases">
        <title>Sinomonas sp. isolated from a soil.</title>
        <authorList>
            <person name="Han J."/>
            <person name="Kim D.-U."/>
        </authorList>
    </citation>
    <scope>NUCLEOTIDE SEQUENCE [LARGE SCALE GENOMIC DNA]</scope>
    <source>
        <strain evidence="2 3">5-5</strain>
    </source>
</reference>
<name>A0ABS9TVP9_9MICC</name>
<dbReference type="Proteomes" id="UP001202922">
    <property type="component" value="Unassembled WGS sequence"/>
</dbReference>
<evidence type="ECO:0000313" key="3">
    <source>
        <dbReference type="Proteomes" id="UP001202922"/>
    </source>
</evidence>
<feature type="domain" description="PhnB-like" evidence="1">
    <location>
        <begin position="6"/>
        <end position="131"/>
    </location>
</feature>
<sequence length="153" mass="16843">MPTILNPYLSFKDNAREAMNFYQSVLGGDLTISTFDDFHAAQDESEGPLVMHSMLTTPSGITLMASDTPERMEYRPGTNFSISLSGDDEEELRGYWDKLTDGATITMPLEKAMWGDTFGMLVDKFGISWLVNVASQPEGQSSEESAADVTPQV</sequence>
<accession>A0ABS9TVP9</accession>
<dbReference type="PANTHER" id="PTHR33990">
    <property type="entry name" value="PROTEIN YJDN-RELATED"/>
    <property type="match status" value="1"/>
</dbReference>
<evidence type="ECO:0000259" key="1">
    <source>
        <dbReference type="Pfam" id="PF06983"/>
    </source>
</evidence>
<dbReference type="SUPFAM" id="SSF54593">
    <property type="entry name" value="Glyoxalase/Bleomycin resistance protein/Dihydroxybiphenyl dioxygenase"/>
    <property type="match status" value="1"/>
</dbReference>
<keyword evidence="3" id="KW-1185">Reference proteome</keyword>
<dbReference type="RefSeq" id="WP_241050262.1">
    <property type="nucleotide sequence ID" value="NZ_JAKZBV010000001.1"/>
</dbReference>
<dbReference type="InterPro" id="IPR029068">
    <property type="entry name" value="Glyas_Bleomycin-R_OHBP_Dase"/>
</dbReference>
<dbReference type="Gene3D" id="3.10.180.10">
    <property type="entry name" value="2,3-Dihydroxybiphenyl 1,2-Dioxygenase, domain 1"/>
    <property type="match status" value="1"/>
</dbReference>
<organism evidence="2 3">
    <name type="scientific">Sinomonas terrae</name>
    <dbReference type="NCBI Taxonomy" id="2908838"/>
    <lineage>
        <taxon>Bacteria</taxon>
        <taxon>Bacillati</taxon>
        <taxon>Actinomycetota</taxon>
        <taxon>Actinomycetes</taxon>
        <taxon>Micrococcales</taxon>
        <taxon>Micrococcaceae</taxon>
        <taxon>Sinomonas</taxon>
    </lineage>
</organism>
<proteinExistence type="predicted"/>
<dbReference type="PANTHER" id="PTHR33990:SF1">
    <property type="entry name" value="PROTEIN YJDN"/>
    <property type="match status" value="1"/>
</dbReference>
<dbReference type="Pfam" id="PF06983">
    <property type="entry name" value="3-dmu-9_3-mt"/>
    <property type="match status" value="1"/>
</dbReference>
<dbReference type="EMBL" id="JAKZBV010000001">
    <property type="protein sequence ID" value="MCH6468499.1"/>
    <property type="molecule type" value="Genomic_DNA"/>
</dbReference>
<protein>
    <submittedName>
        <fullName evidence="2">VOC family protein</fullName>
    </submittedName>
</protein>
<dbReference type="CDD" id="cd06588">
    <property type="entry name" value="PhnB_like"/>
    <property type="match status" value="1"/>
</dbReference>
<evidence type="ECO:0000313" key="2">
    <source>
        <dbReference type="EMBL" id="MCH6468499.1"/>
    </source>
</evidence>
<comment type="caution">
    <text evidence="2">The sequence shown here is derived from an EMBL/GenBank/DDBJ whole genome shotgun (WGS) entry which is preliminary data.</text>
</comment>